<keyword evidence="2 5" id="KW-0560">Oxidoreductase</keyword>
<dbReference type="OrthoDB" id="310895at2759"/>
<dbReference type="InterPro" id="IPR016160">
    <property type="entry name" value="Ald_DH_CS_CYS"/>
</dbReference>
<dbReference type="SUPFAM" id="SSF53720">
    <property type="entry name" value="ALDH-like"/>
    <property type="match status" value="1"/>
</dbReference>
<dbReference type="InterPro" id="IPR029510">
    <property type="entry name" value="Ald_DH_CS_GLU"/>
</dbReference>
<dbReference type="InterPro" id="IPR016163">
    <property type="entry name" value="Ald_DH_C"/>
</dbReference>
<feature type="active site" evidence="4">
    <location>
        <position position="249"/>
    </location>
</feature>
<proteinExistence type="inferred from homology"/>
<evidence type="ECO:0000259" key="6">
    <source>
        <dbReference type="Pfam" id="PF00171"/>
    </source>
</evidence>
<keyword evidence="3" id="KW-0520">NAD</keyword>
<sequence>MAIQISNFINNVFVPTDDNLESLNPSDGKLLCYVPNSGKHECDMAVEAASQAFKTWSLTSHIERARVLNRIADEIEKNADELARAESQDQGKPLSISANFEIPRAAYNFRFFAAAILSHKNESTELLHLKSISYTTEVPSGVAVLISPWNLPLYLLTWKIAPCIASGCTCVCKPSEFTSLTAYMLCDIFLKAGVPPGVVNVVFGLGSKIGNDLVTHPDIRLISFTGGTTTGDIIRNAIASQSRKRLSLELGGKNPGIVFEDADLTKHIKAIGNSCFQNSGQICLCSSRYYVHASRIDEFLDLLVKHARSLVVGDPFNKNTNMGPVVSKQHYDKVKSYIDLANKTGCQILCGETVDENPADLDPNGYYILPTVITNLDDSSQLMQEEIFGPIVCVTTFHEEDEVIERANNSRYGLAATIWTNDVGRAHRVSRALQSGTTWINCFLVRDLNMPFGGFKDSGTGREGYPYSFEFFTEKKTTCVSYA</sequence>
<evidence type="ECO:0000256" key="4">
    <source>
        <dbReference type="PROSITE-ProRule" id="PRU10007"/>
    </source>
</evidence>
<organism evidence="7 8">
    <name type="scientific">Brachionus calyciflorus</name>
    <dbReference type="NCBI Taxonomy" id="104777"/>
    <lineage>
        <taxon>Eukaryota</taxon>
        <taxon>Metazoa</taxon>
        <taxon>Spiralia</taxon>
        <taxon>Gnathifera</taxon>
        <taxon>Rotifera</taxon>
        <taxon>Eurotatoria</taxon>
        <taxon>Monogononta</taxon>
        <taxon>Pseudotrocha</taxon>
        <taxon>Ploima</taxon>
        <taxon>Brachionidae</taxon>
        <taxon>Brachionus</taxon>
    </lineage>
</organism>
<keyword evidence="8" id="KW-1185">Reference proteome</keyword>
<accession>A0A814BPH5</accession>
<comment type="similarity">
    <text evidence="1 5">Belongs to the aldehyde dehydrogenase family.</text>
</comment>
<dbReference type="InterPro" id="IPR016161">
    <property type="entry name" value="Ald_DH/histidinol_DH"/>
</dbReference>
<dbReference type="AlphaFoldDB" id="A0A814BPH5"/>
<dbReference type="FunFam" id="3.40.309.10:FF:000012">
    <property type="entry name" value="Betaine aldehyde dehydrogenase"/>
    <property type="match status" value="1"/>
</dbReference>
<dbReference type="FunFam" id="3.40.605.10:FF:000001">
    <property type="entry name" value="Aldehyde dehydrogenase 1"/>
    <property type="match status" value="1"/>
</dbReference>
<dbReference type="InterPro" id="IPR015590">
    <property type="entry name" value="Aldehyde_DH_dom"/>
</dbReference>
<dbReference type="InterPro" id="IPR016162">
    <property type="entry name" value="Ald_DH_N"/>
</dbReference>
<evidence type="ECO:0000313" key="8">
    <source>
        <dbReference type="Proteomes" id="UP000663879"/>
    </source>
</evidence>
<dbReference type="PANTHER" id="PTHR43720">
    <property type="entry name" value="2-AMINOMUCONIC SEMIALDEHYDE DEHYDROGENASE"/>
    <property type="match status" value="1"/>
</dbReference>
<dbReference type="PANTHER" id="PTHR43720:SF2">
    <property type="entry name" value="2-AMINOMUCONIC SEMIALDEHYDE DEHYDROGENASE"/>
    <property type="match status" value="1"/>
</dbReference>
<evidence type="ECO:0000256" key="2">
    <source>
        <dbReference type="ARBA" id="ARBA00023002"/>
    </source>
</evidence>
<evidence type="ECO:0000256" key="5">
    <source>
        <dbReference type="RuleBase" id="RU003345"/>
    </source>
</evidence>
<dbReference type="Pfam" id="PF00171">
    <property type="entry name" value="Aldedh"/>
    <property type="match status" value="1"/>
</dbReference>
<dbReference type="GO" id="GO:0016620">
    <property type="term" value="F:oxidoreductase activity, acting on the aldehyde or oxo group of donors, NAD or NADP as acceptor"/>
    <property type="evidence" value="ECO:0007669"/>
    <property type="project" value="InterPro"/>
</dbReference>
<feature type="domain" description="Aldehyde dehydrogenase" evidence="6">
    <location>
        <begin position="18"/>
        <end position="477"/>
    </location>
</feature>
<dbReference type="EMBL" id="CAJNOC010002372">
    <property type="protein sequence ID" value="CAF0929368.1"/>
    <property type="molecule type" value="Genomic_DNA"/>
</dbReference>
<protein>
    <recommendedName>
        <fullName evidence="6">Aldehyde dehydrogenase domain-containing protein</fullName>
    </recommendedName>
</protein>
<dbReference type="Proteomes" id="UP000663879">
    <property type="component" value="Unassembled WGS sequence"/>
</dbReference>
<evidence type="ECO:0000256" key="3">
    <source>
        <dbReference type="ARBA" id="ARBA00023027"/>
    </source>
</evidence>
<name>A0A814BPH5_9BILA</name>
<dbReference type="Gene3D" id="3.40.605.10">
    <property type="entry name" value="Aldehyde Dehydrogenase, Chain A, domain 1"/>
    <property type="match status" value="1"/>
</dbReference>
<evidence type="ECO:0000313" key="7">
    <source>
        <dbReference type="EMBL" id="CAF0929368.1"/>
    </source>
</evidence>
<reference evidence="7" key="1">
    <citation type="submission" date="2021-02" db="EMBL/GenBank/DDBJ databases">
        <authorList>
            <person name="Nowell W R."/>
        </authorList>
    </citation>
    <scope>NUCLEOTIDE SEQUENCE</scope>
    <source>
        <strain evidence="7">Ploen Becks lab</strain>
    </source>
</reference>
<dbReference type="PROSITE" id="PS00687">
    <property type="entry name" value="ALDEHYDE_DEHYDR_GLU"/>
    <property type="match status" value="1"/>
</dbReference>
<evidence type="ECO:0000256" key="1">
    <source>
        <dbReference type="ARBA" id="ARBA00009986"/>
    </source>
</evidence>
<dbReference type="Gene3D" id="3.40.309.10">
    <property type="entry name" value="Aldehyde Dehydrogenase, Chain A, domain 2"/>
    <property type="match status" value="1"/>
</dbReference>
<dbReference type="CDD" id="cd07093">
    <property type="entry name" value="ALDH_F8_HMSADH"/>
    <property type="match status" value="1"/>
</dbReference>
<comment type="caution">
    <text evidence="7">The sequence shown here is derived from an EMBL/GenBank/DDBJ whole genome shotgun (WGS) entry which is preliminary data.</text>
</comment>
<gene>
    <name evidence="7" type="ORF">OXX778_LOCUS12819</name>
</gene>
<dbReference type="PROSITE" id="PS00070">
    <property type="entry name" value="ALDEHYDE_DEHYDR_CYS"/>
    <property type="match status" value="1"/>
</dbReference>